<feature type="domain" description="Cupin type-1" evidence="1">
    <location>
        <begin position="31"/>
        <end position="105"/>
    </location>
</feature>
<evidence type="ECO:0000259" key="1">
    <source>
        <dbReference type="Pfam" id="PF00190"/>
    </source>
</evidence>
<sequence>MTGVPELPGAVGITALRVYDWEAADGLCGGSPHVHLCCTEGYVVVGGTGRVQTLTTRAAGSAGFHPPRAGGFAETPLRPGDVVWFTPGTIHRAVNDGDLHVVALMQNSGLPEAGDAVLTLPPEHLADRSTYERAVALNGSVERARARRDLAVEGFTLLRERTEAGDPVALEEFFAAAAALVRPQLAGWRERWEQGAAAVSRRTGEQIAALEAGDHSHLRDAAVARMEEPAPVTLGVCGRLSPYDPSRLALG</sequence>
<reference evidence="3" key="1">
    <citation type="journal article" date="2019" name="Int. J. Syst. Evol. Microbiol.">
        <title>The Global Catalogue of Microorganisms (GCM) 10K type strain sequencing project: providing services to taxonomists for standard genome sequencing and annotation.</title>
        <authorList>
            <consortium name="The Broad Institute Genomics Platform"/>
            <consortium name="The Broad Institute Genome Sequencing Center for Infectious Disease"/>
            <person name="Wu L."/>
            <person name="Ma J."/>
        </authorList>
    </citation>
    <scope>NUCLEOTIDE SEQUENCE [LARGE SCALE GENOMIC DNA]</scope>
    <source>
        <strain evidence="3">JCM 18302</strain>
    </source>
</reference>
<proteinExistence type="predicted"/>
<dbReference type="InterPro" id="IPR006045">
    <property type="entry name" value="Cupin_1"/>
</dbReference>
<dbReference type="InterPro" id="IPR011051">
    <property type="entry name" value="RmlC_Cupin_sf"/>
</dbReference>
<evidence type="ECO:0000313" key="3">
    <source>
        <dbReference type="Proteomes" id="UP001500804"/>
    </source>
</evidence>
<organism evidence="2 3">
    <name type="scientific">Pseudonocardia adelaidensis</name>
    <dbReference type="NCBI Taxonomy" id="648754"/>
    <lineage>
        <taxon>Bacteria</taxon>
        <taxon>Bacillati</taxon>
        <taxon>Actinomycetota</taxon>
        <taxon>Actinomycetes</taxon>
        <taxon>Pseudonocardiales</taxon>
        <taxon>Pseudonocardiaceae</taxon>
        <taxon>Pseudonocardia</taxon>
    </lineage>
</organism>
<evidence type="ECO:0000313" key="2">
    <source>
        <dbReference type="EMBL" id="GAA5123266.1"/>
    </source>
</evidence>
<keyword evidence="3" id="KW-1185">Reference proteome</keyword>
<dbReference type="Pfam" id="PF00190">
    <property type="entry name" value="Cupin_1"/>
    <property type="match status" value="1"/>
</dbReference>
<gene>
    <name evidence="2" type="ORF">GCM10023320_34780</name>
</gene>
<accession>A0ABP9NN28</accession>
<dbReference type="SUPFAM" id="SSF51182">
    <property type="entry name" value="RmlC-like cupins"/>
    <property type="match status" value="1"/>
</dbReference>
<dbReference type="InterPro" id="IPR014710">
    <property type="entry name" value="RmlC-like_jellyroll"/>
</dbReference>
<protein>
    <submittedName>
        <fullName evidence="2">Cupin domain-containing protein</fullName>
    </submittedName>
</protein>
<dbReference type="Gene3D" id="2.60.120.10">
    <property type="entry name" value="Jelly Rolls"/>
    <property type="match status" value="1"/>
</dbReference>
<comment type="caution">
    <text evidence="2">The sequence shown here is derived from an EMBL/GenBank/DDBJ whole genome shotgun (WGS) entry which is preliminary data.</text>
</comment>
<dbReference type="EMBL" id="BAABJO010000011">
    <property type="protein sequence ID" value="GAA5123266.1"/>
    <property type="molecule type" value="Genomic_DNA"/>
</dbReference>
<dbReference type="Proteomes" id="UP001500804">
    <property type="component" value="Unassembled WGS sequence"/>
</dbReference>
<name>A0ABP9NN28_9PSEU</name>